<evidence type="ECO:0000256" key="2">
    <source>
        <dbReference type="PROSITE-ProRule" id="PRU00169"/>
    </source>
</evidence>
<keyword evidence="1" id="KW-0902">Two-component regulatory system</keyword>
<dbReference type="GO" id="GO:0003677">
    <property type="term" value="F:DNA binding"/>
    <property type="evidence" value="ECO:0007669"/>
    <property type="project" value="InterPro"/>
</dbReference>
<dbReference type="PROSITE" id="PS50930">
    <property type="entry name" value="HTH_LYTTR"/>
    <property type="match status" value="1"/>
</dbReference>
<dbReference type="AlphaFoldDB" id="A0A0U2ZN73"/>
<dbReference type="Pfam" id="PF00072">
    <property type="entry name" value="Response_reg"/>
    <property type="match status" value="1"/>
</dbReference>
<dbReference type="GO" id="GO:0000156">
    <property type="term" value="F:phosphorelay response regulator activity"/>
    <property type="evidence" value="ECO:0007669"/>
    <property type="project" value="InterPro"/>
</dbReference>
<dbReference type="SUPFAM" id="SSF52172">
    <property type="entry name" value="CheY-like"/>
    <property type="match status" value="1"/>
</dbReference>
<protein>
    <submittedName>
        <fullName evidence="5">Two-component system response regulator</fullName>
    </submittedName>
</protein>
<dbReference type="InterPro" id="IPR011006">
    <property type="entry name" value="CheY-like_superfamily"/>
</dbReference>
<organism evidence="5 6">
    <name type="scientific">Lacimicrobium alkaliphilum</name>
    <dbReference type="NCBI Taxonomy" id="1526571"/>
    <lineage>
        <taxon>Bacteria</taxon>
        <taxon>Pseudomonadati</taxon>
        <taxon>Pseudomonadota</taxon>
        <taxon>Gammaproteobacteria</taxon>
        <taxon>Alteromonadales</taxon>
        <taxon>Alteromonadaceae</taxon>
        <taxon>Lacimicrobium</taxon>
    </lineage>
</organism>
<accession>A0A0U2ZN73</accession>
<keyword evidence="6" id="KW-1185">Reference proteome</keyword>
<dbReference type="OrthoDB" id="236568at2"/>
<reference evidence="5 6" key="1">
    <citation type="submission" date="2015-12" db="EMBL/GenBank/DDBJ databases">
        <title>Complete genome of Lacimicrobium alkaliphilum KCTC 32984.</title>
        <authorList>
            <person name="Kim S.-G."/>
            <person name="Lee Y.-J."/>
        </authorList>
    </citation>
    <scope>NUCLEOTIDE SEQUENCE [LARGE SCALE GENOMIC DNA]</scope>
    <source>
        <strain evidence="5 6">YelD216</strain>
    </source>
</reference>
<dbReference type="Proteomes" id="UP000068447">
    <property type="component" value="Chromosome"/>
</dbReference>
<feature type="domain" description="Response regulatory" evidence="3">
    <location>
        <begin position="2"/>
        <end position="113"/>
    </location>
</feature>
<evidence type="ECO:0000256" key="1">
    <source>
        <dbReference type="ARBA" id="ARBA00023012"/>
    </source>
</evidence>
<sequence length="237" mass="27087">MRVLIVDDSRLARLELKEQLKKIGGIDLITEAANTRDALQIITEHQPDVLLLDINMPGGDGFSLLEQLDSLPYVIFVTAYEEYALKSFDFNATDYLLKPVTTERLSRALNKITGFEKEQQLSLQADCQVFVKDGERCFLVQVADIIACEAIGNYCKVIINGHERHHAPLIYKNLSQLEKRLPARYFFRANRSWIINTRFIADIELSPGNGLIFQLTNNLSVDVSRLQSVQFRQRWGL</sequence>
<dbReference type="InterPro" id="IPR046947">
    <property type="entry name" value="LytR-like"/>
</dbReference>
<feature type="domain" description="HTH LytTR-type" evidence="4">
    <location>
        <begin position="131"/>
        <end position="237"/>
    </location>
</feature>
<dbReference type="SMART" id="SM00448">
    <property type="entry name" value="REC"/>
    <property type="match status" value="1"/>
</dbReference>
<dbReference type="Gene3D" id="2.40.50.1020">
    <property type="entry name" value="LytTr DNA-binding domain"/>
    <property type="match status" value="1"/>
</dbReference>
<proteinExistence type="predicted"/>
<evidence type="ECO:0000313" key="6">
    <source>
        <dbReference type="Proteomes" id="UP000068447"/>
    </source>
</evidence>
<dbReference type="InterPro" id="IPR007492">
    <property type="entry name" value="LytTR_DNA-bd_dom"/>
</dbReference>
<dbReference type="Pfam" id="PF04397">
    <property type="entry name" value="LytTR"/>
    <property type="match status" value="1"/>
</dbReference>
<name>A0A0U2ZN73_9ALTE</name>
<dbReference type="EMBL" id="CP013650">
    <property type="protein sequence ID" value="ALT00440.1"/>
    <property type="molecule type" value="Genomic_DNA"/>
</dbReference>
<evidence type="ECO:0000313" key="5">
    <source>
        <dbReference type="EMBL" id="ALT00440.1"/>
    </source>
</evidence>
<dbReference type="Gene3D" id="3.40.50.2300">
    <property type="match status" value="1"/>
</dbReference>
<dbReference type="PANTHER" id="PTHR37299:SF1">
    <property type="entry name" value="STAGE 0 SPORULATION PROTEIN A HOMOLOG"/>
    <property type="match status" value="1"/>
</dbReference>
<dbReference type="KEGG" id="lal:AT746_12110"/>
<gene>
    <name evidence="5" type="ORF">AT746_12110</name>
</gene>
<feature type="modified residue" description="4-aspartylphosphate" evidence="2">
    <location>
        <position position="53"/>
    </location>
</feature>
<dbReference type="PROSITE" id="PS50110">
    <property type="entry name" value="RESPONSE_REGULATORY"/>
    <property type="match status" value="1"/>
</dbReference>
<dbReference type="SMART" id="SM00850">
    <property type="entry name" value="LytTR"/>
    <property type="match status" value="1"/>
</dbReference>
<keyword evidence="2" id="KW-0597">Phosphoprotein</keyword>
<dbReference type="InterPro" id="IPR001789">
    <property type="entry name" value="Sig_transdc_resp-reg_receiver"/>
</dbReference>
<evidence type="ECO:0000259" key="4">
    <source>
        <dbReference type="PROSITE" id="PS50930"/>
    </source>
</evidence>
<dbReference type="STRING" id="1526571.AT746_12110"/>
<evidence type="ECO:0000259" key="3">
    <source>
        <dbReference type="PROSITE" id="PS50110"/>
    </source>
</evidence>
<dbReference type="PANTHER" id="PTHR37299">
    <property type="entry name" value="TRANSCRIPTIONAL REGULATOR-RELATED"/>
    <property type="match status" value="1"/>
</dbReference>